<organism evidence="1 2">
    <name type="scientific">Phormidium tenue FACHB-1050</name>
    <dbReference type="NCBI Taxonomy" id="2692857"/>
    <lineage>
        <taxon>Bacteria</taxon>
        <taxon>Bacillati</taxon>
        <taxon>Cyanobacteriota</taxon>
        <taxon>Cyanophyceae</taxon>
        <taxon>Oscillatoriophycideae</taxon>
        <taxon>Oscillatoriales</taxon>
        <taxon>Oscillatoriaceae</taxon>
        <taxon>Phormidium</taxon>
    </lineage>
</organism>
<evidence type="ECO:0000313" key="1">
    <source>
        <dbReference type="EMBL" id="MBD2317113.1"/>
    </source>
</evidence>
<evidence type="ECO:0000313" key="2">
    <source>
        <dbReference type="Proteomes" id="UP000618445"/>
    </source>
</evidence>
<protein>
    <submittedName>
        <fullName evidence="1">Uncharacterized protein</fullName>
    </submittedName>
</protein>
<accession>A0ABR8C9Z3</accession>
<dbReference type="EMBL" id="JACJQY010000012">
    <property type="protein sequence ID" value="MBD2317113.1"/>
    <property type="molecule type" value="Genomic_DNA"/>
</dbReference>
<name>A0ABR8C9Z3_9CYAN</name>
<sequence>MNIEGNNSRVLGRLLEELSWMGQKIKEYRQGGKGFENVLTAEVFQSLDFLPRQAFLGAIVKASHGALEARIKLQKEIEEAKFTLLPSNFYLIPSASVHRNGLAVQPDGIIQTPSTFVLLEAKRIRHSSFQAEQLAREFVLVMKEALERNNQPILWLILGSEPPMLIRGHGRQNPIDAIEIYLESVLERSENHTFEKSKLLQEAHKVVCWTTWQTISAVVSEQLANLDIPDKSIKNCVERLANSIVQSIIWHS</sequence>
<dbReference type="Proteomes" id="UP000618445">
    <property type="component" value="Unassembled WGS sequence"/>
</dbReference>
<reference evidence="1 2" key="1">
    <citation type="journal article" date="2020" name="ISME J.">
        <title>Comparative genomics reveals insights into cyanobacterial evolution and habitat adaptation.</title>
        <authorList>
            <person name="Chen M.Y."/>
            <person name="Teng W.K."/>
            <person name="Zhao L."/>
            <person name="Hu C.X."/>
            <person name="Zhou Y.K."/>
            <person name="Han B.P."/>
            <person name="Song L.R."/>
            <person name="Shu W.S."/>
        </authorList>
    </citation>
    <scope>NUCLEOTIDE SEQUENCE [LARGE SCALE GENOMIC DNA]</scope>
    <source>
        <strain evidence="1 2">FACHB-1050</strain>
    </source>
</reference>
<gene>
    <name evidence="1" type="ORF">H6G05_09680</name>
</gene>
<keyword evidence="2" id="KW-1185">Reference proteome</keyword>
<proteinExistence type="predicted"/>
<dbReference type="RefSeq" id="WP_190577981.1">
    <property type="nucleotide sequence ID" value="NZ_CAWPQU010000004.1"/>
</dbReference>
<comment type="caution">
    <text evidence="1">The sequence shown here is derived from an EMBL/GenBank/DDBJ whole genome shotgun (WGS) entry which is preliminary data.</text>
</comment>